<protein>
    <recommendedName>
        <fullName evidence="1">Endonuclease/exonuclease/phosphatase domain-containing protein</fullName>
    </recommendedName>
</protein>
<dbReference type="Pfam" id="PF14529">
    <property type="entry name" value="Exo_endo_phos_2"/>
    <property type="match status" value="1"/>
</dbReference>
<feature type="domain" description="Endonuclease/exonuclease/phosphatase" evidence="1">
    <location>
        <begin position="9"/>
        <end position="86"/>
    </location>
</feature>
<comment type="caution">
    <text evidence="2">The sequence shown here is derived from an EMBL/GenBank/DDBJ whole genome shotgun (WGS) entry which is preliminary data.</text>
</comment>
<evidence type="ECO:0000259" key="1">
    <source>
        <dbReference type="Pfam" id="PF14529"/>
    </source>
</evidence>
<dbReference type="AlphaFoldDB" id="A0AAN8JVY8"/>
<evidence type="ECO:0000313" key="2">
    <source>
        <dbReference type="EMBL" id="KAK6181878.1"/>
    </source>
</evidence>
<dbReference type="Gene3D" id="3.60.10.10">
    <property type="entry name" value="Endonuclease/exonuclease/phosphatase"/>
    <property type="match status" value="1"/>
</dbReference>
<sequence>MISELSLLNTSLLIIGDFNLHFDNVNDSTVSKSQNILDSYSLYQHVKTKSHKRGHILDLVISEQNSQLINTLEVTTDLLSDHYPIVCDINLESASSVEKEIMSRKLKDIDVEQFASSIKEAVKCIDSDDPLALLHRY</sequence>
<accession>A0AAN8JVY8</accession>
<dbReference type="PANTHER" id="PTHR46670:SF3">
    <property type="entry name" value="ENDONUCLEASE_EXONUCLEASE_PHOSPHATASE DOMAIN-CONTAINING PROTEIN"/>
    <property type="match status" value="1"/>
</dbReference>
<dbReference type="EMBL" id="JAZGQO010000007">
    <property type="protein sequence ID" value="KAK6181878.1"/>
    <property type="molecule type" value="Genomic_DNA"/>
</dbReference>
<dbReference type="InterPro" id="IPR005135">
    <property type="entry name" value="Endo/exonuclease/phosphatase"/>
</dbReference>
<dbReference type="GO" id="GO:0003824">
    <property type="term" value="F:catalytic activity"/>
    <property type="evidence" value="ECO:0007669"/>
    <property type="project" value="InterPro"/>
</dbReference>
<dbReference type="SUPFAM" id="SSF56219">
    <property type="entry name" value="DNase I-like"/>
    <property type="match status" value="1"/>
</dbReference>
<proteinExistence type="predicted"/>
<organism evidence="2 3">
    <name type="scientific">Patella caerulea</name>
    <name type="common">Rayed Mediterranean limpet</name>
    <dbReference type="NCBI Taxonomy" id="87958"/>
    <lineage>
        <taxon>Eukaryota</taxon>
        <taxon>Metazoa</taxon>
        <taxon>Spiralia</taxon>
        <taxon>Lophotrochozoa</taxon>
        <taxon>Mollusca</taxon>
        <taxon>Gastropoda</taxon>
        <taxon>Patellogastropoda</taxon>
        <taxon>Patelloidea</taxon>
        <taxon>Patellidae</taxon>
        <taxon>Patella</taxon>
    </lineage>
</organism>
<gene>
    <name evidence="2" type="ORF">SNE40_009656</name>
</gene>
<keyword evidence="3" id="KW-1185">Reference proteome</keyword>
<dbReference type="InterPro" id="IPR036691">
    <property type="entry name" value="Endo/exonu/phosph_ase_sf"/>
</dbReference>
<dbReference type="PANTHER" id="PTHR46670">
    <property type="entry name" value="ENDO/EXONUCLEASE/PHOSPHATASE DOMAIN-CONTAINING PROTEIN"/>
    <property type="match status" value="1"/>
</dbReference>
<dbReference type="Proteomes" id="UP001347796">
    <property type="component" value="Unassembled WGS sequence"/>
</dbReference>
<name>A0AAN8JVY8_PATCE</name>
<evidence type="ECO:0000313" key="3">
    <source>
        <dbReference type="Proteomes" id="UP001347796"/>
    </source>
</evidence>
<reference evidence="2 3" key="1">
    <citation type="submission" date="2024-01" db="EMBL/GenBank/DDBJ databases">
        <title>The genome of the rayed Mediterranean limpet Patella caerulea (Linnaeus, 1758).</title>
        <authorList>
            <person name="Anh-Thu Weber A."/>
            <person name="Halstead-Nussloch G."/>
        </authorList>
    </citation>
    <scope>NUCLEOTIDE SEQUENCE [LARGE SCALE GENOMIC DNA]</scope>
    <source>
        <strain evidence="2">AATW-2023a</strain>
        <tissue evidence="2">Whole specimen</tissue>
    </source>
</reference>